<reference evidence="6 7" key="1">
    <citation type="submission" date="2018-11" db="EMBL/GenBank/DDBJ databases">
        <title>Saccharopolyspora rhizosphaerae sp. nov., an actinomycete isolated from rhizosphere soil in Thailand.</title>
        <authorList>
            <person name="Intra B."/>
            <person name="Euanorasetr J."/>
            <person name="Take A."/>
            <person name="Inahashi Y."/>
            <person name="Mori M."/>
            <person name="Panbangred W."/>
            <person name="Matsumoto A."/>
        </authorList>
    </citation>
    <scope>NUCLEOTIDE SEQUENCE [LARGE SCALE GENOMIC DNA]</scope>
    <source>
        <strain evidence="6 7">H219</strain>
    </source>
</reference>
<dbReference type="EMBL" id="RSAA01000035">
    <property type="protein sequence ID" value="RRO12812.1"/>
    <property type="molecule type" value="Genomic_DNA"/>
</dbReference>
<dbReference type="InterPro" id="IPR017459">
    <property type="entry name" value="Glycosyl_Trfase_fam3_N_dom"/>
</dbReference>
<dbReference type="Pfam" id="PF02885">
    <property type="entry name" value="Glycos_trans_3N"/>
    <property type="match status" value="1"/>
</dbReference>
<dbReference type="PANTHER" id="PTHR10515">
    <property type="entry name" value="THYMIDINE PHOSPHORYLASE"/>
    <property type="match status" value="1"/>
</dbReference>
<sequence>MRSAIDVIRAKRDGQRLTDDQIDWVVDAYTRGEVADEQMSALAMAVLLNGMTSEETARWTAAMVASGETLALGGLPMPTVDKHSTGGVGDKITLPLTPLVAACGAAVPQLSGRGLGHTGGTLDKLESIPGWRASLTAEEVRAQLREVGAVICAATAGLAPADRKLYALRDVTGTVESVPLIASSIMSKKIAEGAESLVLDVKCGSGAFMKTLEQARELATTLVDIGAANGVRISALITDMSVPLGRAVGNALEVAESVDVLRGGGPTDVVELTVALAREMLQHAGVSDVDPAEVLADGRAHEVWREMIAAQGGDPDAELPQAQHRETITAPASGTLTRLDAYAVGLAAWRLGAGRARKEDAVDHAAGVVCLAKPGEQVVEGQPLLELHTDRPQALAAARDTLAPAYEISGADARSTPLIIEKVTANRS</sequence>
<dbReference type="GO" id="GO:0006206">
    <property type="term" value="P:pyrimidine nucleobase metabolic process"/>
    <property type="evidence" value="ECO:0007669"/>
    <property type="project" value="InterPro"/>
</dbReference>
<dbReference type="InterPro" id="IPR000312">
    <property type="entry name" value="Glycosyl_Trfase_fam3"/>
</dbReference>
<dbReference type="PANTHER" id="PTHR10515:SF0">
    <property type="entry name" value="THYMIDINE PHOSPHORYLASE"/>
    <property type="match status" value="1"/>
</dbReference>
<accession>A0A3R8Q4C3</accession>
<evidence type="ECO:0000313" key="6">
    <source>
        <dbReference type="EMBL" id="RRO12812.1"/>
    </source>
</evidence>
<dbReference type="InterPro" id="IPR000053">
    <property type="entry name" value="Thymidine/pyrmidine_PPase"/>
</dbReference>
<keyword evidence="7" id="KW-1185">Reference proteome</keyword>
<evidence type="ECO:0000259" key="5">
    <source>
        <dbReference type="SMART" id="SM00941"/>
    </source>
</evidence>
<comment type="similarity">
    <text evidence="1">Belongs to the thymidine/pyrimidine-nucleoside phosphorylase family.</text>
</comment>
<gene>
    <name evidence="6" type="ORF">EIL87_24310</name>
</gene>
<dbReference type="InterPro" id="IPR013102">
    <property type="entry name" value="PYNP_C"/>
</dbReference>
<keyword evidence="4 6" id="KW-0808">Transferase</keyword>
<dbReference type="Proteomes" id="UP000274515">
    <property type="component" value="Unassembled WGS sequence"/>
</dbReference>
<dbReference type="Pfam" id="PF00591">
    <property type="entry name" value="Glycos_transf_3"/>
    <property type="match status" value="1"/>
</dbReference>
<dbReference type="PROSITE" id="PS00647">
    <property type="entry name" value="THYMID_PHOSPHORYLASE"/>
    <property type="match status" value="1"/>
</dbReference>
<dbReference type="SUPFAM" id="SSF54680">
    <property type="entry name" value="Pyrimidine nucleoside phosphorylase C-terminal domain"/>
    <property type="match status" value="1"/>
</dbReference>
<dbReference type="NCBIfam" id="NF004490">
    <property type="entry name" value="PRK05820.1"/>
    <property type="match status" value="1"/>
</dbReference>
<dbReference type="NCBIfam" id="TIGR02644">
    <property type="entry name" value="Y_phosphoryl"/>
    <property type="match status" value="1"/>
</dbReference>
<dbReference type="EC" id="2.4.2.4" evidence="6"/>
<dbReference type="FunFam" id="1.20.970.10:FF:000004">
    <property type="entry name" value="Thymidine phosphorylase"/>
    <property type="match status" value="1"/>
</dbReference>
<organism evidence="6 7">
    <name type="scientific">Saccharopolyspora rhizosphaerae</name>
    <dbReference type="NCBI Taxonomy" id="2492662"/>
    <lineage>
        <taxon>Bacteria</taxon>
        <taxon>Bacillati</taxon>
        <taxon>Actinomycetota</taxon>
        <taxon>Actinomycetes</taxon>
        <taxon>Pseudonocardiales</taxon>
        <taxon>Pseudonocardiaceae</taxon>
        <taxon>Saccharopolyspora</taxon>
    </lineage>
</organism>
<dbReference type="RefSeq" id="WP_125092908.1">
    <property type="nucleotide sequence ID" value="NZ_RSAA01000035.1"/>
</dbReference>
<evidence type="ECO:0000256" key="3">
    <source>
        <dbReference type="ARBA" id="ARBA00022676"/>
    </source>
</evidence>
<dbReference type="InterPro" id="IPR036320">
    <property type="entry name" value="Glycosyl_Trfase_fam3_N_dom_sf"/>
</dbReference>
<dbReference type="GO" id="GO:0004645">
    <property type="term" value="F:1,4-alpha-oligoglucan phosphorylase activity"/>
    <property type="evidence" value="ECO:0007669"/>
    <property type="project" value="InterPro"/>
</dbReference>
<protein>
    <submittedName>
        <fullName evidence="6">Thymidine phosphorylase</fullName>
        <ecNumber evidence="6">2.4.2.4</ecNumber>
    </submittedName>
</protein>
<dbReference type="Pfam" id="PF07831">
    <property type="entry name" value="PYNP_C"/>
    <property type="match status" value="1"/>
</dbReference>
<proteinExistence type="inferred from homology"/>
<dbReference type="InterPro" id="IPR017872">
    <property type="entry name" value="Pyrmidine_PPase_CS"/>
</dbReference>
<comment type="subunit">
    <text evidence="2">Homodimer.</text>
</comment>
<evidence type="ECO:0000313" key="7">
    <source>
        <dbReference type="Proteomes" id="UP000274515"/>
    </source>
</evidence>
<dbReference type="GO" id="GO:0005829">
    <property type="term" value="C:cytosol"/>
    <property type="evidence" value="ECO:0007669"/>
    <property type="project" value="TreeGrafter"/>
</dbReference>
<dbReference type="AlphaFoldDB" id="A0A3R8Q4C3"/>
<evidence type="ECO:0000256" key="4">
    <source>
        <dbReference type="ARBA" id="ARBA00022679"/>
    </source>
</evidence>
<dbReference type="OrthoDB" id="9763887at2"/>
<dbReference type="InterPro" id="IPR018090">
    <property type="entry name" value="Pyrmidine_PPas_bac/euk"/>
</dbReference>
<dbReference type="Gene3D" id="3.90.1170.30">
    <property type="entry name" value="Pyrimidine nucleoside phosphorylase-like, C-terminal domain"/>
    <property type="match status" value="1"/>
</dbReference>
<dbReference type="Gene3D" id="3.40.1030.10">
    <property type="entry name" value="Nucleoside phosphorylase/phosphoribosyltransferase catalytic domain"/>
    <property type="match status" value="1"/>
</dbReference>
<dbReference type="GO" id="GO:0009032">
    <property type="term" value="F:thymidine phosphorylase activity"/>
    <property type="evidence" value="ECO:0007669"/>
    <property type="project" value="UniProtKB-EC"/>
</dbReference>
<evidence type="ECO:0000256" key="2">
    <source>
        <dbReference type="ARBA" id="ARBA00011738"/>
    </source>
</evidence>
<dbReference type="Gene3D" id="1.20.970.10">
    <property type="entry name" value="Transferase, Pyrimidine Nucleoside Phosphorylase, Chain C"/>
    <property type="match status" value="1"/>
</dbReference>
<comment type="caution">
    <text evidence="6">The sequence shown here is derived from an EMBL/GenBank/DDBJ whole genome shotgun (WGS) entry which is preliminary data.</text>
</comment>
<dbReference type="FunFam" id="3.40.1030.10:FF:000001">
    <property type="entry name" value="Thymidine phosphorylase"/>
    <property type="match status" value="1"/>
</dbReference>
<keyword evidence="3 6" id="KW-0328">Glycosyltransferase</keyword>
<dbReference type="SUPFAM" id="SSF52418">
    <property type="entry name" value="Nucleoside phosphorylase/phosphoribosyltransferase catalytic domain"/>
    <property type="match status" value="1"/>
</dbReference>
<dbReference type="InterPro" id="IPR035902">
    <property type="entry name" value="Nuc_phospho_transferase"/>
</dbReference>
<dbReference type="InterPro" id="IPR036566">
    <property type="entry name" value="PYNP-like_C_sf"/>
</dbReference>
<dbReference type="SMART" id="SM00941">
    <property type="entry name" value="PYNP_C"/>
    <property type="match status" value="1"/>
</dbReference>
<dbReference type="PIRSF" id="PIRSF000478">
    <property type="entry name" value="TP_PyNP"/>
    <property type="match status" value="1"/>
</dbReference>
<dbReference type="GO" id="GO:0006213">
    <property type="term" value="P:pyrimidine nucleoside metabolic process"/>
    <property type="evidence" value="ECO:0007669"/>
    <property type="project" value="InterPro"/>
</dbReference>
<feature type="domain" description="Pyrimidine nucleoside phosphorylase C-terminal" evidence="5">
    <location>
        <begin position="335"/>
        <end position="409"/>
    </location>
</feature>
<evidence type="ECO:0000256" key="1">
    <source>
        <dbReference type="ARBA" id="ARBA00006915"/>
    </source>
</evidence>
<name>A0A3R8Q4C3_9PSEU</name>
<dbReference type="SUPFAM" id="SSF47648">
    <property type="entry name" value="Nucleoside phosphorylase/phosphoribosyltransferase N-terminal domain"/>
    <property type="match status" value="1"/>
</dbReference>